<reference evidence="2" key="1">
    <citation type="submission" date="2018-03" db="EMBL/GenBank/DDBJ databases">
        <authorList>
            <person name="Guldener U."/>
        </authorList>
    </citation>
    <scope>NUCLEOTIDE SEQUENCE</scope>
</reference>
<dbReference type="AlphaFoldDB" id="A0AAE8MVN5"/>
<feature type="region of interest" description="Disordered" evidence="1">
    <location>
        <begin position="199"/>
        <end position="219"/>
    </location>
</feature>
<gene>
    <name evidence="2" type="ORF">DNG_03619</name>
</gene>
<comment type="caution">
    <text evidence="2">The sequence shown here is derived from an EMBL/GenBank/DDBJ whole genome shotgun (WGS) entry which is preliminary data.</text>
</comment>
<sequence>MPIYKTGDGASTSPRAPGTPAQGRAPETPRHVGSTPEPATGPETASGPSDHPSSRTIARDKSPYIPERIGDVWLPRDVVFSKQPLTDPEITVWALQRNETPKSWAPTRTPGAQEWAATITGSSKRARGWGQGGLPERLGDLRPEKAARLTGWSRSTSHPGTFRVVKLPAATANVLGELKSMHWEALMDMLKAVTDGVDARESEPEWVSGHPGVVDRRRG</sequence>
<evidence type="ECO:0000313" key="2">
    <source>
        <dbReference type="EMBL" id="SPO00871.1"/>
    </source>
</evidence>
<protein>
    <submittedName>
        <fullName evidence="2">Uncharacterized protein</fullName>
    </submittedName>
</protein>
<keyword evidence="3" id="KW-1185">Reference proteome</keyword>
<proteinExistence type="predicted"/>
<dbReference type="Proteomes" id="UP001187682">
    <property type="component" value="Unassembled WGS sequence"/>
</dbReference>
<organism evidence="2 3">
    <name type="scientific">Cephalotrichum gorgonifer</name>
    <dbReference type="NCBI Taxonomy" id="2041049"/>
    <lineage>
        <taxon>Eukaryota</taxon>
        <taxon>Fungi</taxon>
        <taxon>Dikarya</taxon>
        <taxon>Ascomycota</taxon>
        <taxon>Pezizomycotina</taxon>
        <taxon>Sordariomycetes</taxon>
        <taxon>Hypocreomycetidae</taxon>
        <taxon>Microascales</taxon>
        <taxon>Microascaceae</taxon>
        <taxon>Cephalotrichum</taxon>
    </lineage>
</organism>
<name>A0AAE8MVN5_9PEZI</name>
<dbReference type="EMBL" id="ONZQ02000004">
    <property type="protein sequence ID" value="SPO00871.1"/>
    <property type="molecule type" value="Genomic_DNA"/>
</dbReference>
<accession>A0AAE8MVN5</accession>
<evidence type="ECO:0000256" key="1">
    <source>
        <dbReference type="SAM" id="MobiDB-lite"/>
    </source>
</evidence>
<evidence type="ECO:0000313" key="3">
    <source>
        <dbReference type="Proteomes" id="UP001187682"/>
    </source>
</evidence>
<feature type="region of interest" description="Disordered" evidence="1">
    <location>
        <begin position="1"/>
        <end position="63"/>
    </location>
</feature>